<dbReference type="PANTHER" id="PTHR43776">
    <property type="entry name" value="TRANSPORT ATP-BINDING PROTEIN"/>
    <property type="match status" value="1"/>
</dbReference>
<dbReference type="InterPro" id="IPR027417">
    <property type="entry name" value="P-loop_NTPase"/>
</dbReference>
<keyword evidence="13" id="KW-0378">Hydrolase</keyword>
<keyword evidence="1 11" id="KW-0813">Transport</keyword>
<dbReference type="NCBIfam" id="TIGR02769">
    <property type="entry name" value="nickel_nikE"/>
    <property type="match status" value="1"/>
</dbReference>
<dbReference type="KEGG" id="rtg:NCTC13098_00324"/>
<comment type="similarity">
    <text evidence="11">Belongs to the ABC transporter superfamily. Nickel importer (TC 3.A.1.5.3) family.</text>
</comment>
<evidence type="ECO:0000256" key="4">
    <source>
        <dbReference type="ARBA" id="ARBA00022596"/>
    </source>
</evidence>
<dbReference type="GO" id="GO:0016887">
    <property type="term" value="F:ATP hydrolysis activity"/>
    <property type="evidence" value="ECO:0007669"/>
    <property type="project" value="InterPro"/>
</dbReference>
<dbReference type="Gene3D" id="3.40.50.300">
    <property type="entry name" value="P-loop containing nucleotide triphosphate hydrolases"/>
    <property type="match status" value="1"/>
</dbReference>
<keyword evidence="6 11" id="KW-0067">ATP-binding</keyword>
<dbReference type="Proteomes" id="UP000274346">
    <property type="component" value="Chromosome"/>
</dbReference>
<comment type="subunit">
    <text evidence="11">The complex is composed of two ATP-binding proteins (NikD and NikE), two transmembrane proteins (NikB and NikC) and a solute-binding protein (NikA).</text>
</comment>
<dbReference type="InterPro" id="IPR003593">
    <property type="entry name" value="AAA+_ATPase"/>
</dbReference>
<dbReference type="InterPro" id="IPR014137">
    <property type="entry name" value="Nickel_NikE"/>
</dbReference>
<gene>
    <name evidence="13" type="primary">gsiA_3</name>
    <name evidence="13" type="ORF">NCTC13098_00324</name>
</gene>
<protein>
    <recommendedName>
        <fullName evidence="11">Nickel import ATP-binding protein NikE</fullName>
        <ecNumber evidence="11">7.2.2.11</ecNumber>
    </recommendedName>
</protein>
<keyword evidence="4 11" id="KW-0533">Nickel</keyword>
<evidence type="ECO:0000256" key="2">
    <source>
        <dbReference type="ARBA" id="ARBA00022475"/>
    </source>
</evidence>
<sequence length="263" mass="29075">MNLLNVAGVSHDYPHHPAVLQQINLSIAPGETVALLGRSGCGKSTLARMLVGLESPDCGVIAWRDTPLTALKDEALRTFRRDIQLVFQDPLSAVNPRKTVLEIISEPLRHLFRYSRDERTAQVKAILQAVDLSADLLHKRPLQLSGGQLQRVCLARALVVRPQLLILDEAVSNLDLVLQAEIVALLKRLQVQFSTACLFITHDLRLVERFCQRVMVMESGQIVETTEISSPLRLQSTAGRALQRAVLPAFPASLTKEKQPCSA</sequence>
<keyword evidence="8 11" id="KW-0406">Ion transport</keyword>
<evidence type="ECO:0000256" key="10">
    <source>
        <dbReference type="ARBA" id="ARBA00023136"/>
    </source>
</evidence>
<dbReference type="EMBL" id="LR131271">
    <property type="protein sequence ID" value="VDR24047.1"/>
    <property type="molecule type" value="Genomic_DNA"/>
</dbReference>
<dbReference type="GO" id="GO:0005886">
    <property type="term" value="C:plasma membrane"/>
    <property type="evidence" value="ECO:0007669"/>
    <property type="project" value="UniProtKB-SubCell"/>
</dbReference>
<feature type="domain" description="ABC transporter" evidence="12">
    <location>
        <begin position="1"/>
        <end position="244"/>
    </location>
</feature>
<dbReference type="GO" id="GO:0005524">
    <property type="term" value="F:ATP binding"/>
    <property type="evidence" value="ECO:0007669"/>
    <property type="project" value="UniProtKB-UniRule"/>
</dbReference>
<evidence type="ECO:0000313" key="14">
    <source>
        <dbReference type="Proteomes" id="UP000274346"/>
    </source>
</evidence>
<dbReference type="SUPFAM" id="SSF52540">
    <property type="entry name" value="P-loop containing nucleoside triphosphate hydrolases"/>
    <property type="match status" value="1"/>
</dbReference>
<evidence type="ECO:0000256" key="8">
    <source>
        <dbReference type="ARBA" id="ARBA00023065"/>
    </source>
</evidence>
<evidence type="ECO:0000256" key="11">
    <source>
        <dbReference type="RuleBase" id="RU369064"/>
    </source>
</evidence>
<dbReference type="CDD" id="cd03257">
    <property type="entry name" value="ABC_NikE_OppD_transporters"/>
    <property type="match status" value="1"/>
</dbReference>
<dbReference type="InterPro" id="IPR050319">
    <property type="entry name" value="ABC_transp_ATP-bind"/>
</dbReference>
<evidence type="ECO:0000256" key="1">
    <source>
        <dbReference type="ARBA" id="ARBA00022448"/>
    </source>
</evidence>
<dbReference type="Pfam" id="PF00005">
    <property type="entry name" value="ABC_tran"/>
    <property type="match status" value="1"/>
</dbReference>
<proteinExistence type="inferred from homology"/>
<dbReference type="PROSITE" id="PS50893">
    <property type="entry name" value="ABC_TRANSPORTER_2"/>
    <property type="match status" value="1"/>
</dbReference>
<evidence type="ECO:0000256" key="5">
    <source>
        <dbReference type="ARBA" id="ARBA00022741"/>
    </source>
</evidence>
<comment type="catalytic activity">
    <reaction evidence="11">
        <text>Ni(2+)(out) + ATP + H2O = Ni(2+)(in) + ADP + phosphate + H(+)</text>
        <dbReference type="Rhea" id="RHEA:15557"/>
        <dbReference type="ChEBI" id="CHEBI:15377"/>
        <dbReference type="ChEBI" id="CHEBI:15378"/>
        <dbReference type="ChEBI" id="CHEBI:30616"/>
        <dbReference type="ChEBI" id="CHEBI:43474"/>
        <dbReference type="ChEBI" id="CHEBI:49786"/>
        <dbReference type="ChEBI" id="CHEBI:456216"/>
        <dbReference type="EC" id="7.2.2.11"/>
    </reaction>
</comment>
<dbReference type="GO" id="GO:0016151">
    <property type="term" value="F:nickel cation binding"/>
    <property type="evidence" value="ECO:0007669"/>
    <property type="project" value="UniProtKB-UniRule"/>
</dbReference>
<keyword evidence="10 11" id="KW-0472">Membrane</keyword>
<accession>A0A3P8JL52</accession>
<keyword evidence="5 11" id="KW-0547">Nucleotide-binding</keyword>
<dbReference type="EC" id="7.2.2.11" evidence="11"/>
<keyword evidence="7 11" id="KW-1278">Translocase</keyword>
<dbReference type="InterPro" id="IPR017871">
    <property type="entry name" value="ABC_transporter-like_CS"/>
</dbReference>
<evidence type="ECO:0000256" key="9">
    <source>
        <dbReference type="ARBA" id="ARBA00023112"/>
    </source>
</evidence>
<reference evidence="13 14" key="1">
    <citation type="submission" date="2018-12" db="EMBL/GenBank/DDBJ databases">
        <authorList>
            <consortium name="Pathogen Informatics"/>
        </authorList>
    </citation>
    <scope>NUCLEOTIDE SEQUENCE [LARGE SCALE GENOMIC DNA]</scope>
    <source>
        <strain evidence="13 14">NCTC13098</strain>
    </source>
</reference>
<organism evidence="13 14">
    <name type="scientific">Raoultella terrigena</name>
    <name type="common">Klebsiella terrigena</name>
    <dbReference type="NCBI Taxonomy" id="577"/>
    <lineage>
        <taxon>Bacteria</taxon>
        <taxon>Pseudomonadati</taxon>
        <taxon>Pseudomonadota</taxon>
        <taxon>Gammaproteobacteria</taxon>
        <taxon>Enterobacterales</taxon>
        <taxon>Enterobacteriaceae</taxon>
        <taxon>Klebsiella/Raoultella group</taxon>
        <taxon>Raoultella</taxon>
    </lineage>
</organism>
<keyword evidence="9 11" id="KW-0921">Nickel transport</keyword>
<keyword evidence="2 11" id="KW-1003">Cell membrane</keyword>
<evidence type="ECO:0000256" key="3">
    <source>
        <dbReference type="ARBA" id="ARBA00022519"/>
    </source>
</evidence>
<name>A0A3P8JL52_RAOTE</name>
<dbReference type="InterPro" id="IPR003439">
    <property type="entry name" value="ABC_transporter-like_ATP-bd"/>
</dbReference>
<evidence type="ECO:0000256" key="6">
    <source>
        <dbReference type="ARBA" id="ARBA00022840"/>
    </source>
</evidence>
<dbReference type="NCBIfam" id="NF007739">
    <property type="entry name" value="PRK10419.1"/>
    <property type="match status" value="1"/>
</dbReference>
<evidence type="ECO:0000256" key="7">
    <source>
        <dbReference type="ARBA" id="ARBA00022967"/>
    </source>
</evidence>
<dbReference type="SMART" id="SM00382">
    <property type="entry name" value="AAA"/>
    <property type="match status" value="1"/>
</dbReference>
<dbReference type="PROSITE" id="PS00211">
    <property type="entry name" value="ABC_TRANSPORTER_1"/>
    <property type="match status" value="1"/>
</dbReference>
<comment type="subcellular location">
    <subcellularLocation>
        <location evidence="11">Cell inner membrane</location>
        <topology evidence="11">Peripheral membrane protein</topology>
    </subcellularLocation>
</comment>
<comment type="function">
    <text evidence="11">Part of the ABC transporter complex NikABCDE involved in nickel import. Responsible for energy coupling to the transport system.</text>
</comment>
<dbReference type="AlphaFoldDB" id="A0A3P8JL52"/>
<evidence type="ECO:0000259" key="12">
    <source>
        <dbReference type="PROSITE" id="PS50893"/>
    </source>
</evidence>
<keyword evidence="3 11" id="KW-0997">Cell inner membrane</keyword>
<dbReference type="PANTHER" id="PTHR43776:SF7">
    <property type="entry name" value="D,D-DIPEPTIDE TRANSPORT ATP-BINDING PROTEIN DDPF-RELATED"/>
    <property type="match status" value="1"/>
</dbReference>
<evidence type="ECO:0000313" key="13">
    <source>
        <dbReference type="EMBL" id="VDR24047.1"/>
    </source>
</evidence>
<dbReference type="GO" id="GO:0015413">
    <property type="term" value="F:ABC-type nickel transporter activity"/>
    <property type="evidence" value="ECO:0007669"/>
    <property type="project" value="UniProtKB-UniRule"/>
</dbReference>